<proteinExistence type="predicted"/>
<keyword evidence="3" id="KW-1185">Reference proteome</keyword>
<feature type="transmembrane region" description="Helical" evidence="1">
    <location>
        <begin position="135"/>
        <end position="157"/>
    </location>
</feature>
<feature type="transmembrane region" description="Helical" evidence="1">
    <location>
        <begin position="12"/>
        <end position="31"/>
    </location>
</feature>
<dbReference type="AlphaFoldDB" id="A0A086IZM6"/>
<comment type="caution">
    <text evidence="2">The sequence shown here is derived from an EMBL/GenBank/DDBJ whole genome shotgun (WGS) entry which is preliminary data.</text>
</comment>
<accession>A0A086IZM6</accession>
<dbReference type="EMBL" id="AKIJ01000005">
    <property type="protein sequence ID" value="KFG25344.1"/>
    <property type="molecule type" value="Genomic_DNA"/>
</dbReference>
<organism evidence="2 3">
    <name type="scientific">Nematocida ausubeli (strain ATCC PRA-371 / ERTm2)</name>
    <name type="common">Nematode killer fungus</name>
    <dbReference type="NCBI Taxonomy" id="1913371"/>
    <lineage>
        <taxon>Eukaryota</taxon>
        <taxon>Fungi</taxon>
        <taxon>Fungi incertae sedis</taxon>
        <taxon>Microsporidia</taxon>
        <taxon>Nematocida</taxon>
    </lineage>
</organism>
<evidence type="ECO:0000313" key="3">
    <source>
        <dbReference type="Proteomes" id="UP000054524"/>
    </source>
</evidence>
<keyword evidence="1" id="KW-1133">Transmembrane helix</keyword>
<dbReference type="HOGENOM" id="CLU_1563280_0_0_1"/>
<evidence type="ECO:0000256" key="1">
    <source>
        <dbReference type="SAM" id="Phobius"/>
    </source>
</evidence>
<evidence type="ECO:0000313" key="2">
    <source>
        <dbReference type="EMBL" id="KFG25344.1"/>
    </source>
</evidence>
<dbReference type="RefSeq" id="XP_052903899.1">
    <property type="nucleotide sequence ID" value="XM_053049728.1"/>
</dbReference>
<sequence length="171" mass="18957">MSMGSTSDTLLQLGYLSLIIGIIAFFVPILVKLTKCSGQNNELNNIKSSDDVSEESEVNLSPNNDGTDRVYVALPSDDLNEAYAKGLTSVREQEDTEPETRYNFAAKKKDLHSSSLSPSGFRITMHKIGRLYPSVIQYSLIGFLFFIVGMVLIIMAINERIGKVPEIIYNV</sequence>
<keyword evidence="1" id="KW-0472">Membrane</keyword>
<dbReference type="Proteomes" id="UP000054524">
    <property type="component" value="Unassembled WGS sequence"/>
</dbReference>
<protein>
    <submittedName>
        <fullName evidence="2">Uncharacterized protein</fullName>
    </submittedName>
</protein>
<reference evidence="2 3" key="1">
    <citation type="journal article" date="2014" name="Genome Announc.">
        <title>Genome Sequence of the Microsporidian Species Nematocida sp1 Strain ERTm6 (ATCC PRA-372).</title>
        <authorList>
            <person name="Bakowski M.A."/>
            <person name="Priest M."/>
            <person name="Young S."/>
            <person name="Cuomo C.A."/>
            <person name="Troemel E.R."/>
        </authorList>
    </citation>
    <scope>NUCLEOTIDE SEQUENCE [LARGE SCALE GENOMIC DNA]</scope>
    <source>
        <strain evidence="2 3">ERTm6</strain>
    </source>
</reference>
<dbReference type="GeneID" id="77677089"/>
<keyword evidence="1" id="KW-0812">Transmembrane</keyword>
<gene>
    <name evidence="2" type="ORF">NESG_02116</name>
</gene>
<name>A0A086IZM6_NEMA1</name>